<organism evidence="2 3">
    <name type="scientific">Triparma verrucosa</name>
    <dbReference type="NCBI Taxonomy" id="1606542"/>
    <lineage>
        <taxon>Eukaryota</taxon>
        <taxon>Sar</taxon>
        <taxon>Stramenopiles</taxon>
        <taxon>Ochrophyta</taxon>
        <taxon>Bolidophyceae</taxon>
        <taxon>Parmales</taxon>
        <taxon>Triparmaceae</taxon>
        <taxon>Triparma</taxon>
    </lineage>
</organism>
<feature type="region of interest" description="Disordered" evidence="1">
    <location>
        <begin position="34"/>
        <end position="55"/>
    </location>
</feature>
<dbReference type="Proteomes" id="UP001165160">
    <property type="component" value="Unassembled WGS sequence"/>
</dbReference>
<protein>
    <submittedName>
        <fullName evidence="2">Uncharacterized protein</fullName>
    </submittedName>
</protein>
<reference evidence="3" key="1">
    <citation type="journal article" date="2023" name="Commun. Biol.">
        <title>Genome analysis of Parmales, the sister group of diatoms, reveals the evolutionary specialization of diatoms from phago-mixotrophs to photoautotrophs.</title>
        <authorList>
            <person name="Ban H."/>
            <person name="Sato S."/>
            <person name="Yoshikawa S."/>
            <person name="Yamada K."/>
            <person name="Nakamura Y."/>
            <person name="Ichinomiya M."/>
            <person name="Sato N."/>
            <person name="Blanc-Mathieu R."/>
            <person name="Endo H."/>
            <person name="Kuwata A."/>
            <person name="Ogata H."/>
        </authorList>
    </citation>
    <scope>NUCLEOTIDE SEQUENCE [LARGE SCALE GENOMIC DNA]</scope>
    <source>
        <strain evidence="3">NIES 3699</strain>
    </source>
</reference>
<sequence>MGGCVVEVQVEDDVPDVMLESFLINFLRHVESSPSEVSVNSDSEPKEYGDLIQGTGNDLNSVSHVTMELKIGEEYVEERGKSTLGGFRNSFTALH</sequence>
<name>A0A9W7KWT2_9STRA</name>
<evidence type="ECO:0000256" key="1">
    <source>
        <dbReference type="SAM" id="MobiDB-lite"/>
    </source>
</evidence>
<evidence type="ECO:0000313" key="2">
    <source>
        <dbReference type="EMBL" id="GMI14120.1"/>
    </source>
</evidence>
<gene>
    <name evidence="2" type="ORF">TrVE_jg3679</name>
</gene>
<evidence type="ECO:0000313" key="3">
    <source>
        <dbReference type="Proteomes" id="UP001165160"/>
    </source>
</evidence>
<keyword evidence="3" id="KW-1185">Reference proteome</keyword>
<comment type="caution">
    <text evidence="2">The sequence shown here is derived from an EMBL/GenBank/DDBJ whole genome shotgun (WGS) entry which is preliminary data.</text>
</comment>
<dbReference type="AlphaFoldDB" id="A0A9W7KWT2"/>
<accession>A0A9W7KWT2</accession>
<proteinExistence type="predicted"/>
<dbReference type="EMBL" id="BRXX01000489">
    <property type="protein sequence ID" value="GMI14120.1"/>
    <property type="molecule type" value="Genomic_DNA"/>
</dbReference>